<protein>
    <submittedName>
        <fullName evidence="2">TerB family tellurite resistance protein</fullName>
    </submittedName>
</protein>
<accession>A0AAX1N5B2</accession>
<dbReference type="KEGG" id="fya:KMW28_03585"/>
<name>A0AAX1N5B2_9BACT</name>
<dbReference type="Gene3D" id="1.10.3680.10">
    <property type="entry name" value="TerB-like"/>
    <property type="match status" value="1"/>
</dbReference>
<reference evidence="2 3" key="1">
    <citation type="submission" date="2021-05" db="EMBL/GenBank/DDBJ databases">
        <title>Comparative genomic studies on the polysaccharide-degrading batcterial strains of the Flammeovirga genus.</title>
        <authorList>
            <person name="Zewei F."/>
            <person name="Zheng Z."/>
            <person name="Yu L."/>
            <person name="Ruyue G."/>
            <person name="Yanhong M."/>
            <person name="Yuanyuan C."/>
            <person name="Jingyan G."/>
            <person name="Wenjun H."/>
        </authorList>
    </citation>
    <scope>NUCLEOTIDE SEQUENCE [LARGE SCALE GENOMIC DNA]</scope>
    <source>
        <strain evidence="2 3">NBRC:100898</strain>
    </source>
</reference>
<dbReference type="CDD" id="cd07177">
    <property type="entry name" value="terB_like"/>
    <property type="match status" value="1"/>
</dbReference>
<dbReference type="Pfam" id="PF05099">
    <property type="entry name" value="TerB"/>
    <property type="match status" value="1"/>
</dbReference>
<proteinExistence type="predicted"/>
<dbReference type="RefSeq" id="WP_169666496.1">
    <property type="nucleotide sequence ID" value="NZ_CP076132.1"/>
</dbReference>
<dbReference type="EMBL" id="CP076132">
    <property type="protein sequence ID" value="QWG02670.1"/>
    <property type="molecule type" value="Genomic_DNA"/>
</dbReference>
<dbReference type="Proteomes" id="UP000678679">
    <property type="component" value="Chromosome 1"/>
</dbReference>
<dbReference type="InterPro" id="IPR029024">
    <property type="entry name" value="TerB-like"/>
</dbReference>
<evidence type="ECO:0000313" key="3">
    <source>
        <dbReference type="Proteomes" id="UP000678679"/>
    </source>
</evidence>
<dbReference type="AlphaFoldDB" id="A0AAX1N5B2"/>
<gene>
    <name evidence="2" type="ORF">KMW28_03585</name>
</gene>
<feature type="domain" description="Co-chaperone DjlA N-terminal" evidence="1">
    <location>
        <begin position="14"/>
        <end position="109"/>
    </location>
</feature>
<sequence length="125" mass="14512">MSDKEKLYEILGELLFVVAKADGVIQDEERQAIDQYIENHPYGEDIKWSFNYEAKKNTPMEEVYNKVLDYCKHYGPTAEYQEFVNAMKVVAEASDGIDDNEAEVMDSFSKELLKRFQQDIEGLKV</sequence>
<evidence type="ECO:0000259" key="1">
    <source>
        <dbReference type="Pfam" id="PF05099"/>
    </source>
</evidence>
<evidence type="ECO:0000313" key="2">
    <source>
        <dbReference type="EMBL" id="QWG02670.1"/>
    </source>
</evidence>
<organism evidence="2 3">
    <name type="scientific">Flammeovirga yaeyamensis</name>
    <dbReference type="NCBI Taxonomy" id="367791"/>
    <lineage>
        <taxon>Bacteria</taxon>
        <taxon>Pseudomonadati</taxon>
        <taxon>Bacteroidota</taxon>
        <taxon>Cytophagia</taxon>
        <taxon>Cytophagales</taxon>
        <taxon>Flammeovirgaceae</taxon>
        <taxon>Flammeovirga</taxon>
    </lineage>
</organism>
<keyword evidence="3" id="KW-1185">Reference proteome</keyword>
<dbReference type="SUPFAM" id="SSF158682">
    <property type="entry name" value="TerB-like"/>
    <property type="match status" value="1"/>
</dbReference>
<dbReference type="InterPro" id="IPR007791">
    <property type="entry name" value="DjlA_N"/>
</dbReference>